<name>A0ABV5EHS0_9ACTN</name>
<dbReference type="EMBL" id="JAYMRP010000030">
    <property type="protein sequence ID" value="MFB8776392.1"/>
    <property type="molecule type" value="Genomic_DNA"/>
</dbReference>
<comment type="caution">
    <text evidence="2">The sequence shown here is derived from an EMBL/GenBank/DDBJ whole genome shotgun (WGS) entry which is preliminary data.</text>
</comment>
<evidence type="ECO:0000313" key="3">
    <source>
        <dbReference type="Proteomes" id="UP001585080"/>
    </source>
</evidence>
<evidence type="ECO:0000313" key="2">
    <source>
        <dbReference type="EMBL" id="MFB8776392.1"/>
    </source>
</evidence>
<feature type="transmembrane region" description="Helical" evidence="1">
    <location>
        <begin position="30"/>
        <end position="54"/>
    </location>
</feature>
<organism evidence="2 3">
    <name type="scientific">Streptomyces broussonetiae</name>
    <dbReference type="NCBI Taxonomy" id="2686304"/>
    <lineage>
        <taxon>Bacteria</taxon>
        <taxon>Bacillati</taxon>
        <taxon>Actinomycetota</taxon>
        <taxon>Actinomycetes</taxon>
        <taxon>Kitasatosporales</taxon>
        <taxon>Streptomycetaceae</taxon>
        <taxon>Streptomyces</taxon>
    </lineage>
</organism>
<proteinExistence type="predicted"/>
<protein>
    <submittedName>
        <fullName evidence="2">DUF6223 family protein</fullName>
    </submittedName>
</protein>
<dbReference type="InterPro" id="IPR045770">
    <property type="entry name" value="DUF6223"/>
</dbReference>
<keyword evidence="1" id="KW-0472">Membrane</keyword>
<dbReference type="Proteomes" id="UP001585080">
    <property type="component" value="Unassembled WGS sequence"/>
</dbReference>
<reference evidence="2 3" key="1">
    <citation type="submission" date="2024-01" db="EMBL/GenBank/DDBJ databases">
        <title>Genome mining of biosynthetic gene clusters to explore secondary metabolites of Streptomyces sp.</title>
        <authorList>
            <person name="Baig A."/>
            <person name="Ajitkumar Shintre N."/>
            <person name="Kumar H."/>
            <person name="Anbarasu A."/>
            <person name="Ramaiah S."/>
        </authorList>
    </citation>
    <scope>NUCLEOTIDE SEQUENCE [LARGE SCALE GENOMIC DNA]</scope>
    <source>
        <strain evidence="2 3">A57</strain>
    </source>
</reference>
<sequence>MSVHPLLTGTAPAATHISVAADGVAGSGRAGATVFALLGLASLVIGALALARTAGRLRGGNARTGALVALTAGPVSLVLGALHLAQTTGGFGNGQGRAGAVVGLLFAGTGTALGTLALARTRRTAAVPTP</sequence>
<accession>A0ABV5EHS0</accession>
<feature type="transmembrane region" description="Helical" evidence="1">
    <location>
        <begin position="98"/>
        <end position="119"/>
    </location>
</feature>
<dbReference type="Pfam" id="PF19733">
    <property type="entry name" value="DUF6223"/>
    <property type="match status" value="1"/>
</dbReference>
<dbReference type="RefSeq" id="WP_376734931.1">
    <property type="nucleotide sequence ID" value="NZ_JAYMRP010000030.1"/>
</dbReference>
<gene>
    <name evidence="2" type="ORF">VSS16_27255</name>
</gene>
<evidence type="ECO:0000256" key="1">
    <source>
        <dbReference type="SAM" id="Phobius"/>
    </source>
</evidence>
<keyword evidence="1" id="KW-0812">Transmembrane</keyword>
<feature type="transmembrane region" description="Helical" evidence="1">
    <location>
        <begin position="66"/>
        <end position="86"/>
    </location>
</feature>
<keyword evidence="1" id="KW-1133">Transmembrane helix</keyword>
<keyword evidence="3" id="KW-1185">Reference proteome</keyword>